<dbReference type="PANTHER" id="PTHR36305:SF1">
    <property type="entry name" value="PHOSPHATIDYLGLYCEROPHOSPHATASE A"/>
    <property type="match status" value="1"/>
</dbReference>
<keyword evidence="1 2" id="KW-0472">Membrane</keyword>
<comment type="function">
    <text evidence="1">Lipid phosphatase which dephosphorylates phosphatidylglycerophosphate (PGP) to phosphatidylglycerol (PG).</text>
</comment>
<protein>
    <recommendedName>
        <fullName evidence="1">Phosphatidylglycerophosphatase A</fullName>
        <ecNumber evidence="1">3.1.3.27</ecNumber>
    </recommendedName>
    <alternativeName>
        <fullName evidence="1">Phosphatidylglycerolphosphate phosphatase A</fullName>
    </alternativeName>
</protein>
<evidence type="ECO:0000259" key="3">
    <source>
        <dbReference type="Pfam" id="PF04608"/>
    </source>
</evidence>
<dbReference type="AlphaFoldDB" id="A0A557QPP6"/>
<evidence type="ECO:0000313" key="4">
    <source>
        <dbReference type="EMBL" id="TVO54786.1"/>
    </source>
</evidence>
<dbReference type="GO" id="GO:0006655">
    <property type="term" value="P:phosphatidylglycerol biosynthetic process"/>
    <property type="evidence" value="ECO:0007669"/>
    <property type="project" value="UniProtKB-UniPathway"/>
</dbReference>
<keyword evidence="1" id="KW-1208">Phospholipid metabolism</keyword>
<feature type="domain" description="YutG/PgpA" evidence="3">
    <location>
        <begin position="16"/>
        <end position="152"/>
    </location>
</feature>
<keyword evidence="1" id="KW-0997">Cell inner membrane</keyword>
<dbReference type="EMBL" id="VMNK01000012">
    <property type="protein sequence ID" value="TVO54786.1"/>
    <property type="molecule type" value="Genomic_DNA"/>
</dbReference>
<keyword evidence="1" id="KW-0442">Lipid degradation</keyword>
<dbReference type="CDD" id="cd06971">
    <property type="entry name" value="PgpA"/>
    <property type="match status" value="1"/>
</dbReference>
<keyword evidence="2" id="KW-1133">Transmembrane helix</keyword>
<evidence type="ECO:0000256" key="2">
    <source>
        <dbReference type="SAM" id="Phobius"/>
    </source>
</evidence>
<keyword evidence="1" id="KW-0595">Phospholipid degradation</keyword>
<dbReference type="PIRSF" id="PIRSF006162">
    <property type="entry name" value="PgpA"/>
    <property type="match status" value="1"/>
</dbReference>
<dbReference type="OrthoDB" id="9804091at2"/>
<evidence type="ECO:0000256" key="1">
    <source>
        <dbReference type="PIRNR" id="PIRNR006162"/>
    </source>
</evidence>
<organism evidence="4 5">
    <name type="scientific">Denitromonas halophila</name>
    <dbReference type="NCBI Taxonomy" id="1629404"/>
    <lineage>
        <taxon>Bacteria</taxon>
        <taxon>Pseudomonadati</taxon>
        <taxon>Pseudomonadota</taxon>
        <taxon>Betaproteobacteria</taxon>
        <taxon>Rhodocyclales</taxon>
        <taxon>Zoogloeaceae</taxon>
        <taxon>Denitromonas</taxon>
    </lineage>
</organism>
<dbReference type="GO" id="GO:0005886">
    <property type="term" value="C:plasma membrane"/>
    <property type="evidence" value="ECO:0007669"/>
    <property type="project" value="UniProtKB-SubCell"/>
</dbReference>
<keyword evidence="1" id="KW-1003">Cell membrane</keyword>
<comment type="catalytic activity">
    <reaction evidence="1">
        <text>a 1,2-diacyl-sn-glycero-3-phospho-(1'-sn-glycero-3'-phosphate) + H2O = a 1,2-diacyl-sn-glycero-3-phospho-(1'-sn-glycerol) + phosphate</text>
        <dbReference type="Rhea" id="RHEA:33751"/>
        <dbReference type="ChEBI" id="CHEBI:15377"/>
        <dbReference type="ChEBI" id="CHEBI:43474"/>
        <dbReference type="ChEBI" id="CHEBI:60110"/>
        <dbReference type="ChEBI" id="CHEBI:64716"/>
        <dbReference type="EC" id="3.1.3.27"/>
    </reaction>
</comment>
<dbReference type="SUPFAM" id="SSF101307">
    <property type="entry name" value="YutG-like"/>
    <property type="match status" value="1"/>
</dbReference>
<dbReference type="RefSeq" id="WP_144310007.1">
    <property type="nucleotide sequence ID" value="NZ_VMNK01000012.1"/>
</dbReference>
<dbReference type="InterPro" id="IPR026037">
    <property type="entry name" value="PgpA"/>
</dbReference>
<accession>A0A557QPP6</accession>
<gene>
    <name evidence="4" type="ORF">FHP91_13045</name>
</gene>
<dbReference type="Pfam" id="PF04608">
    <property type="entry name" value="PgpA"/>
    <property type="match status" value="1"/>
</dbReference>
<dbReference type="EC" id="3.1.3.27" evidence="1"/>
<dbReference type="PANTHER" id="PTHR36305">
    <property type="entry name" value="PHOSPHATIDYLGLYCEROPHOSPHATASE A"/>
    <property type="match status" value="1"/>
</dbReference>
<keyword evidence="1" id="KW-0443">Lipid metabolism</keyword>
<reference evidence="4 5" key="1">
    <citation type="submission" date="2019-07" db="EMBL/GenBank/DDBJ databases">
        <title>The pathways for chlorine oxyanion respiration interact through the shared metabolite chlorate.</title>
        <authorList>
            <person name="Barnum T.P."/>
            <person name="Cheng Y."/>
            <person name="Hill K.A."/>
            <person name="Lucas L.N."/>
            <person name="Carlson H.K."/>
            <person name="Coates J.D."/>
        </authorList>
    </citation>
    <scope>NUCLEOTIDE SEQUENCE [LARGE SCALE GENOMIC DNA]</scope>
    <source>
        <strain evidence="4 5">SFB-3</strain>
    </source>
</reference>
<evidence type="ECO:0000313" key="5">
    <source>
        <dbReference type="Proteomes" id="UP000319502"/>
    </source>
</evidence>
<proteinExistence type="predicted"/>
<feature type="transmembrane region" description="Helical" evidence="2">
    <location>
        <begin position="39"/>
        <end position="67"/>
    </location>
</feature>
<keyword evidence="1" id="KW-0460">Magnesium</keyword>
<sequence length="159" mass="17078">MRPTVRFLFAKPAHFVALGFGSGLSPKAPGTAGTLAAWLLFPLLASLSGTEFLVFVLSGFVLGVITADRTGRALGVSDHGSIVWDEMLPFWVVLYFTPDTLAWQTAAFVAFRFFDIVKPQPIKWADSKVKGGFGVMLDDVIAAGYTLLVLALTARALAL</sequence>
<comment type="subcellular location">
    <subcellularLocation>
        <location evidence="1">Cell inner membrane</location>
        <topology evidence="1">Multi-pass membrane protein</topology>
    </subcellularLocation>
</comment>
<dbReference type="Proteomes" id="UP000319502">
    <property type="component" value="Unassembled WGS sequence"/>
</dbReference>
<comment type="caution">
    <text evidence="4">The sequence shown here is derived from an EMBL/GenBank/DDBJ whole genome shotgun (WGS) entry which is preliminary data.</text>
</comment>
<name>A0A557QPP6_9RHOO</name>
<feature type="transmembrane region" description="Helical" evidence="2">
    <location>
        <begin position="140"/>
        <end position="158"/>
    </location>
</feature>
<keyword evidence="5" id="KW-1185">Reference proteome</keyword>
<comment type="cofactor">
    <cofactor evidence="1">
        <name>Mg(2+)</name>
        <dbReference type="ChEBI" id="CHEBI:18420"/>
    </cofactor>
</comment>
<dbReference type="InterPro" id="IPR007686">
    <property type="entry name" value="YutG/PgpA"/>
</dbReference>
<comment type="pathway">
    <text evidence="1">Phospholipid metabolism; phosphatidylglycerol biosynthesis; phosphatidylglycerol from CDP-diacylglycerol: step 2/2.</text>
</comment>
<dbReference type="GO" id="GO:0046872">
    <property type="term" value="F:metal ion binding"/>
    <property type="evidence" value="ECO:0007669"/>
    <property type="project" value="UniProtKB-KW"/>
</dbReference>
<dbReference type="UniPathway" id="UPA00084">
    <property type="reaction ID" value="UER00504"/>
</dbReference>
<dbReference type="GO" id="GO:0009395">
    <property type="term" value="P:phospholipid catabolic process"/>
    <property type="evidence" value="ECO:0007669"/>
    <property type="project" value="UniProtKB-KW"/>
</dbReference>
<keyword evidence="1" id="KW-0378">Hydrolase</keyword>
<keyword evidence="1" id="KW-0479">Metal-binding</keyword>
<keyword evidence="1 2" id="KW-0812">Transmembrane</keyword>
<dbReference type="InterPro" id="IPR036681">
    <property type="entry name" value="PgpA-like_sf"/>
</dbReference>
<dbReference type="GO" id="GO:0008962">
    <property type="term" value="F:phosphatidylglycerophosphatase activity"/>
    <property type="evidence" value="ECO:0007669"/>
    <property type="project" value="UniProtKB-EC"/>
</dbReference>